<proteinExistence type="predicted"/>
<dbReference type="Gene3D" id="1.10.357.10">
    <property type="entry name" value="Tetracycline Repressor, domain 2"/>
    <property type="match status" value="1"/>
</dbReference>
<name>A0ABW4KM81_9BACI</name>
<dbReference type="InterPro" id="IPR050624">
    <property type="entry name" value="HTH-type_Tx_Regulator"/>
</dbReference>
<evidence type="ECO:0000259" key="4">
    <source>
        <dbReference type="PROSITE" id="PS50977"/>
    </source>
</evidence>
<dbReference type="InterPro" id="IPR009057">
    <property type="entry name" value="Homeodomain-like_sf"/>
</dbReference>
<evidence type="ECO:0000313" key="5">
    <source>
        <dbReference type="EMBL" id="MFD1708177.1"/>
    </source>
</evidence>
<dbReference type="PANTHER" id="PTHR43479:SF22">
    <property type="entry name" value="TRANSCRIPTIONAL REGULATOR, TETR FAMILY"/>
    <property type="match status" value="1"/>
</dbReference>
<keyword evidence="2 3" id="KW-0238">DNA-binding</keyword>
<feature type="DNA-binding region" description="H-T-H motif" evidence="3">
    <location>
        <begin position="25"/>
        <end position="44"/>
    </location>
</feature>
<dbReference type="PRINTS" id="PR00455">
    <property type="entry name" value="HTHTETR"/>
</dbReference>
<dbReference type="SUPFAM" id="SSF46689">
    <property type="entry name" value="Homeodomain-like"/>
    <property type="match status" value="1"/>
</dbReference>
<dbReference type="InterPro" id="IPR001647">
    <property type="entry name" value="HTH_TetR"/>
</dbReference>
<accession>A0ABW4KM81</accession>
<dbReference type="Pfam" id="PF00440">
    <property type="entry name" value="TetR_N"/>
    <property type="match status" value="1"/>
</dbReference>
<keyword evidence="1" id="KW-0678">Repressor</keyword>
<dbReference type="Proteomes" id="UP001597301">
    <property type="component" value="Unassembled WGS sequence"/>
</dbReference>
<sequence>MKDRKQRVLLAAQKLFIEKGFAATSVQDILNESNISKGTFYNYFSSKNECLISILAHAHDIASARRQELLIGKDPSDIDVFVKQIAVRMEVNREQHLIPLYEAIFHSEDPELSEFVKKLHIYELAWLSKRLVDIYGEIAAPYAMDGAIMTAGMMKHYIHICMNHLNKDINRHQLIYFVLRRIEAIMAHMMETNDQLIGQQFPLPADYNWSNHTLTKETLIERLSSFANSVTNDSKAVEYIEFLAEELKSEQPRLALLETILLAFGDVFTGSSKEAEAKELAFTIYTYLKELKSSLNK</sequence>
<dbReference type="EMBL" id="JBHUEO010000062">
    <property type="protein sequence ID" value="MFD1708177.1"/>
    <property type="molecule type" value="Genomic_DNA"/>
</dbReference>
<evidence type="ECO:0000313" key="6">
    <source>
        <dbReference type="Proteomes" id="UP001597301"/>
    </source>
</evidence>
<evidence type="ECO:0000256" key="1">
    <source>
        <dbReference type="ARBA" id="ARBA00022491"/>
    </source>
</evidence>
<dbReference type="InterPro" id="IPR023772">
    <property type="entry name" value="DNA-bd_HTH_TetR-type_CS"/>
</dbReference>
<evidence type="ECO:0000256" key="2">
    <source>
        <dbReference type="ARBA" id="ARBA00023125"/>
    </source>
</evidence>
<evidence type="ECO:0000256" key="3">
    <source>
        <dbReference type="PROSITE-ProRule" id="PRU00335"/>
    </source>
</evidence>
<dbReference type="PROSITE" id="PS50977">
    <property type="entry name" value="HTH_TETR_2"/>
    <property type="match status" value="1"/>
</dbReference>
<organism evidence="5 6">
    <name type="scientific">Siminovitchia sediminis</name>
    <dbReference type="NCBI Taxonomy" id="1274353"/>
    <lineage>
        <taxon>Bacteria</taxon>
        <taxon>Bacillati</taxon>
        <taxon>Bacillota</taxon>
        <taxon>Bacilli</taxon>
        <taxon>Bacillales</taxon>
        <taxon>Bacillaceae</taxon>
        <taxon>Siminovitchia</taxon>
    </lineage>
</organism>
<dbReference type="PANTHER" id="PTHR43479">
    <property type="entry name" value="ACREF/ENVCD OPERON REPRESSOR-RELATED"/>
    <property type="match status" value="1"/>
</dbReference>
<protein>
    <submittedName>
        <fullName evidence="5">TetR/AcrR family transcriptional regulator</fullName>
    </submittedName>
</protein>
<dbReference type="RefSeq" id="WP_380775171.1">
    <property type="nucleotide sequence ID" value="NZ_JBHUEO010000062.1"/>
</dbReference>
<reference evidence="6" key="1">
    <citation type="journal article" date="2019" name="Int. J. Syst. Evol. Microbiol.">
        <title>The Global Catalogue of Microorganisms (GCM) 10K type strain sequencing project: providing services to taxonomists for standard genome sequencing and annotation.</title>
        <authorList>
            <consortium name="The Broad Institute Genomics Platform"/>
            <consortium name="The Broad Institute Genome Sequencing Center for Infectious Disease"/>
            <person name="Wu L."/>
            <person name="Ma J."/>
        </authorList>
    </citation>
    <scope>NUCLEOTIDE SEQUENCE [LARGE SCALE GENOMIC DNA]</scope>
    <source>
        <strain evidence="6">CGMCC 1.12295</strain>
    </source>
</reference>
<gene>
    <name evidence="5" type="ORF">ACFSCZ_15765</name>
</gene>
<feature type="domain" description="HTH tetR-type" evidence="4">
    <location>
        <begin position="2"/>
        <end position="62"/>
    </location>
</feature>
<dbReference type="PROSITE" id="PS01081">
    <property type="entry name" value="HTH_TETR_1"/>
    <property type="match status" value="1"/>
</dbReference>
<comment type="caution">
    <text evidence="5">The sequence shown here is derived from an EMBL/GenBank/DDBJ whole genome shotgun (WGS) entry which is preliminary data.</text>
</comment>
<keyword evidence="6" id="KW-1185">Reference proteome</keyword>